<sequence length="86" mass="10086">MCAARSFAYLYDMSALAVLLRLELHPHLGVLQRSRPDHVASPLRHAHVKAMPIQFGFHQSFKFERKRQLFRPCTLPLCRRFAANRR</sequence>
<comment type="caution">
    <text evidence="1">The sequence shown here is derived from an EMBL/GenBank/DDBJ whole genome shotgun (WGS) entry which is preliminary data.</text>
</comment>
<evidence type="ECO:0000313" key="2">
    <source>
        <dbReference type="Proteomes" id="UP000193466"/>
    </source>
</evidence>
<gene>
    <name evidence="1" type="ORF">BWD10_00160</name>
</gene>
<evidence type="ECO:0000313" key="1">
    <source>
        <dbReference type="EMBL" id="OSI11428.1"/>
    </source>
</evidence>
<dbReference type="EMBL" id="MTBM01000001">
    <property type="protein sequence ID" value="OSI11428.1"/>
    <property type="molecule type" value="Genomic_DNA"/>
</dbReference>
<evidence type="ECO:0008006" key="3">
    <source>
        <dbReference type="Google" id="ProtNLM"/>
    </source>
</evidence>
<proteinExistence type="predicted"/>
<name>A0ABX3WIX4_9NEIS</name>
<accession>A0ABX3WIX4</accession>
<dbReference type="Proteomes" id="UP000193466">
    <property type="component" value="Unassembled WGS sequence"/>
</dbReference>
<keyword evidence="2" id="KW-1185">Reference proteome</keyword>
<protein>
    <recommendedName>
        <fullName evidence="3">Secreted protein</fullName>
    </recommendedName>
</protein>
<reference evidence="1 2" key="1">
    <citation type="submission" date="2017-01" db="EMBL/GenBank/DDBJ databases">
        <authorList>
            <person name="Wolfgang W.J."/>
            <person name="Cole J."/>
            <person name="Wroblewski D."/>
            <person name="Mcginnis J."/>
            <person name="Musser K.A."/>
        </authorList>
    </citation>
    <scope>NUCLEOTIDE SEQUENCE [LARGE SCALE GENOMIC DNA]</scope>
    <source>
        <strain evidence="1 2">DSM 21643</strain>
    </source>
</reference>
<organism evidence="1 2">
    <name type="scientific">Neisseria zoodegmatis</name>
    <dbReference type="NCBI Taxonomy" id="326523"/>
    <lineage>
        <taxon>Bacteria</taxon>
        <taxon>Pseudomonadati</taxon>
        <taxon>Pseudomonadota</taxon>
        <taxon>Betaproteobacteria</taxon>
        <taxon>Neisseriales</taxon>
        <taxon>Neisseriaceae</taxon>
        <taxon>Neisseria</taxon>
    </lineage>
</organism>